<dbReference type="Proteomes" id="UP000248897">
    <property type="component" value="Chromosome 1"/>
</dbReference>
<keyword evidence="3" id="KW-0238">DNA-binding</keyword>
<dbReference type="Gene3D" id="1.10.10.10">
    <property type="entry name" value="Winged helix-like DNA-binding domain superfamily/Winged helix DNA-binding domain"/>
    <property type="match status" value="1"/>
</dbReference>
<dbReference type="SUPFAM" id="SSF46785">
    <property type="entry name" value="Winged helix' DNA-binding domain"/>
    <property type="match status" value="1"/>
</dbReference>
<gene>
    <name evidence="6" type="primary">cysL_2</name>
    <name evidence="6" type="ORF">NCTC12961_02005</name>
</gene>
<dbReference type="PROSITE" id="PS50931">
    <property type="entry name" value="HTH_LYSR"/>
    <property type="match status" value="1"/>
</dbReference>
<dbReference type="GO" id="GO:0000976">
    <property type="term" value="F:transcription cis-regulatory region binding"/>
    <property type="evidence" value="ECO:0007669"/>
    <property type="project" value="TreeGrafter"/>
</dbReference>
<dbReference type="Pfam" id="PF00126">
    <property type="entry name" value="HTH_1"/>
    <property type="match status" value="1"/>
</dbReference>
<accession>A0A2X4U8E6</accession>
<dbReference type="GO" id="GO:0003700">
    <property type="term" value="F:DNA-binding transcription factor activity"/>
    <property type="evidence" value="ECO:0007669"/>
    <property type="project" value="InterPro"/>
</dbReference>
<evidence type="ECO:0000259" key="5">
    <source>
        <dbReference type="PROSITE" id="PS50931"/>
    </source>
</evidence>
<dbReference type="InterPro" id="IPR036388">
    <property type="entry name" value="WH-like_DNA-bd_sf"/>
</dbReference>
<dbReference type="CDD" id="cd05466">
    <property type="entry name" value="PBP2_LTTR_substrate"/>
    <property type="match status" value="1"/>
</dbReference>
<dbReference type="Gene3D" id="3.40.190.10">
    <property type="entry name" value="Periplasmic binding protein-like II"/>
    <property type="match status" value="2"/>
</dbReference>
<dbReference type="InterPro" id="IPR036390">
    <property type="entry name" value="WH_DNA-bd_sf"/>
</dbReference>
<keyword evidence="4" id="KW-0804">Transcription</keyword>
<sequence>MLTNLSDIDLRLLRVFVAVAEAQGVSAAQETLLMNQSTISTHLATLETRLGFRLCQRGRSGFMLTPKGERILIACRSLFNAARDFTRVSQSLNGLLTGDLQIGLVDNLVSLPGNPFSRAIKHFQHRHQDVQLQCRICAPAELEQGLLNQQLDLGIGYFGQQLNELQYQPWLQETQAIYCSSDHPLFTVEQPNREQIENARWVKRGYLLAQRLCPIAPLNLGAVAHHMESVAHLVLSGEYLGYLPTHYAARWVEQGVLKQLGGQALSYQAALNLVTRPGQPKEALTALLEDLNQLAREAQKTNPRQRGLRGELVDRHTCRIRVLVLKPQFVADAAAVHQPTALLALGGKLWRGQMQLLRQRR</sequence>
<evidence type="ECO:0000256" key="3">
    <source>
        <dbReference type="ARBA" id="ARBA00023125"/>
    </source>
</evidence>
<dbReference type="PANTHER" id="PTHR30126:SF98">
    <property type="entry name" value="HTH-TYPE TRANSCRIPTIONAL ACTIVATOR BAUR"/>
    <property type="match status" value="1"/>
</dbReference>
<evidence type="ECO:0000256" key="1">
    <source>
        <dbReference type="ARBA" id="ARBA00009437"/>
    </source>
</evidence>
<dbReference type="STRING" id="82996.ADP72_02675"/>
<organism evidence="6 7">
    <name type="scientific">Serratia plymuthica</name>
    <dbReference type="NCBI Taxonomy" id="82996"/>
    <lineage>
        <taxon>Bacteria</taxon>
        <taxon>Pseudomonadati</taxon>
        <taxon>Pseudomonadota</taxon>
        <taxon>Gammaproteobacteria</taxon>
        <taxon>Enterobacterales</taxon>
        <taxon>Yersiniaceae</taxon>
        <taxon>Serratia</taxon>
    </lineage>
</organism>
<feature type="domain" description="HTH lysR-type" evidence="5">
    <location>
        <begin position="8"/>
        <end position="65"/>
    </location>
</feature>
<evidence type="ECO:0000313" key="6">
    <source>
        <dbReference type="EMBL" id="SQI36076.1"/>
    </source>
</evidence>
<evidence type="ECO:0000256" key="4">
    <source>
        <dbReference type="ARBA" id="ARBA00023163"/>
    </source>
</evidence>
<name>A0A2X4U8E6_SERPL</name>
<proteinExistence type="inferred from homology"/>
<reference evidence="6 7" key="1">
    <citation type="submission" date="2018-06" db="EMBL/GenBank/DDBJ databases">
        <authorList>
            <consortium name="Pathogen Informatics"/>
            <person name="Doyle S."/>
        </authorList>
    </citation>
    <scope>NUCLEOTIDE SEQUENCE [LARGE SCALE GENOMIC DNA]</scope>
    <source>
        <strain evidence="6 7">NCTC12961</strain>
    </source>
</reference>
<keyword evidence="2" id="KW-0805">Transcription regulation</keyword>
<dbReference type="SUPFAM" id="SSF53850">
    <property type="entry name" value="Periplasmic binding protein-like II"/>
    <property type="match status" value="1"/>
</dbReference>
<evidence type="ECO:0000313" key="7">
    <source>
        <dbReference type="Proteomes" id="UP000248897"/>
    </source>
</evidence>
<dbReference type="EMBL" id="LS483469">
    <property type="protein sequence ID" value="SQI36076.1"/>
    <property type="molecule type" value="Genomic_DNA"/>
</dbReference>
<dbReference type="Pfam" id="PF03466">
    <property type="entry name" value="LysR_substrate"/>
    <property type="match status" value="1"/>
</dbReference>
<comment type="similarity">
    <text evidence="1">Belongs to the LysR transcriptional regulatory family.</text>
</comment>
<dbReference type="AlphaFoldDB" id="A0A2X4U8E6"/>
<protein>
    <submittedName>
        <fullName evidence="6">CysJI operon transcriptional activator</fullName>
    </submittedName>
</protein>
<dbReference type="InterPro" id="IPR000847">
    <property type="entry name" value="LysR_HTH_N"/>
</dbReference>
<dbReference type="InterPro" id="IPR005119">
    <property type="entry name" value="LysR_subst-bd"/>
</dbReference>
<dbReference type="PANTHER" id="PTHR30126">
    <property type="entry name" value="HTH-TYPE TRANSCRIPTIONAL REGULATOR"/>
    <property type="match status" value="1"/>
</dbReference>
<evidence type="ECO:0000256" key="2">
    <source>
        <dbReference type="ARBA" id="ARBA00023015"/>
    </source>
</evidence>